<dbReference type="VEuPathDB" id="VectorBase:GAUT028388"/>
<reference evidence="2" key="1">
    <citation type="submission" date="2020-05" db="UniProtKB">
        <authorList>
            <consortium name="EnsemblMetazoa"/>
        </authorList>
    </citation>
    <scope>IDENTIFICATION</scope>
    <source>
        <strain evidence="2">TTRI</strain>
    </source>
</reference>
<feature type="region of interest" description="Disordered" evidence="1">
    <location>
        <begin position="1"/>
        <end position="22"/>
    </location>
</feature>
<feature type="compositionally biased region" description="Basic and acidic residues" evidence="1">
    <location>
        <begin position="1"/>
        <end position="14"/>
    </location>
</feature>
<dbReference type="AlphaFoldDB" id="A0A1A9V7H7"/>
<protein>
    <submittedName>
        <fullName evidence="2">Uncharacterized protein</fullName>
    </submittedName>
</protein>
<sequence length="133" mass="14987">MKFRTGHDDERPDRSSTSTNGHYVKTVKDPVLKISQSASIQVIWVLSAFKINAPSSIAVALRSCSVTNPAEAFSQPPYSSWRLMRQLVGILNNVYLTRQRMPMGPTRFPVRFTMSPYLSVSTQLTINCCLDIY</sequence>
<organism evidence="2 3">
    <name type="scientific">Glossina austeni</name>
    <name type="common">Savannah tsetse fly</name>
    <dbReference type="NCBI Taxonomy" id="7395"/>
    <lineage>
        <taxon>Eukaryota</taxon>
        <taxon>Metazoa</taxon>
        <taxon>Ecdysozoa</taxon>
        <taxon>Arthropoda</taxon>
        <taxon>Hexapoda</taxon>
        <taxon>Insecta</taxon>
        <taxon>Pterygota</taxon>
        <taxon>Neoptera</taxon>
        <taxon>Endopterygota</taxon>
        <taxon>Diptera</taxon>
        <taxon>Brachycera</taxon>
        <taxon>Muscomorpha</taxon>
        <taxon>Hippoboscoidea</taxon>
        <taxon>Glossinidae</taxon>
        <taxon>Glossina</taxon>
    </lineage>
</organism>
<proteinExistence type="predicted"/>
<dbReference type="EnsemblMetazoa" id="GAUT028388-RA">
    <property type="protein sequence ID" value="GAUT028388-PA"/>
    <property type="gene ID" value="GAUT028388"/>
</dbReference>
<name>A0A1A9V7H7_GLOAU</name>
<keyword evidence="3" id="KW-1185">Reference proteome</keyword>
<evidence type="ECO:0000256" key="1">
    <source>
        <dbReference type="SAM" id="MobiDB-lite"/>
    </source>
</evidence>
<dbReference type="Proteomes" id="UP000078200">
    <property type="component" value="Unassembled WGS sequence"/>
</dbReference>
<evidence type="ECO:0000313" key="3">
    <source>
        <dbReference type="Proteomes" id="UP000078200"/>
    </source>
</evidence>
<evidence type="ECO:0000313" key="2">
    <source>
        <dbReference type="EnsemblMetazoa" id="GAUT028388-PA"/>
    </source>
</evidence>
<accession>A0A1A9V7H7</accession>